<gene>
    <name evidence="9" type="ORF">EJ05DRAFT_499268</name>
</gene>
<dbReference type="Proteomes" id="UP000799437">
    <property type="component" value="Unassembled WGS sequence"/>
</dbReference>
<dbReference type="Pfam" id="PF20684">
    <property type="entry name" value="Fung_rhodopsin"/>
    <property type="match status" value="1"/>
</dbReference>
<evidence type="ECO:0000256" key="5">
    <source>
        <dbReference type="ARBA" id="ARBA00038359"/>
    </source>
</evidence>
<dbReference type="RefSeq" id="XP_033601285.1">
    <property type="nucleotide sequence ID" value="XM_033746807.1"/>
</dbReference>
<dbReference type="InterPro" id="IPR049326">
    <property type="entry name" value="Rhodopsin_dom_fungi"/>
</dbReference>
<sequence length="407" mass="45443">MAAGRALSLCVASAVLLFTSVVSTLLRVYVRKQIVRAFGTDDWLIIVALCVFMGHMGCSIGSTIFGVGKHRTDISDDDAEIAYLLWWLCYLLYGTVLTIARISVGFFFLRITVVRWQRYLVFFTVTSNMVSGTAFICVVAFQCTPVSYYWKKVYPGSEGHCIPNQIMIDLGYLYGAACAACDMIFVALPAVLVWNLDMTRLKKFGLVPILGMAGFAGCCPLVRMFYLHHLGSPDFLYSTVDIATWSVLEVGLAITASSLATLRPLLRAWRGPISHYAEGSRRLYSSKSHTTVPVEFDRRIELTPKRLRSIEIGRAVTTSTPSEELPLHAMSPVTLVDPEQGFDHWKCDSVSDSPKRTASQGTSTKTADIDTIEQTRNQTSLEVQRKIAEIEARKTRAIERMTRKESW</sequence>
<dbReference type="GO" id="GO:0016020">
    <property type="term" value="C:membrane"/>
    <property type="evidence" value="ECO:0007669"/>
    <property type="project" value="UniProtKB-SubCell"/>
</dbReference>
<evidence type="ECO:0000256" key="1">
    <source>
        <dbReference type="ARBA" id="ARBA00004141"/>
    </source>
</evidence>
<evidence type="ECO:0000256" key="2">
    <source>
        <dbReference type="ARBA" id="ARBA00022692"/>
    </source>
</evidence>
<evidence type="ECO:0000256" key="3">
    <source>
        <dbReference type="ARBA" id="ARBA00022989"/>
    </source>
</evidence>
<dbReference type="OrthoDB" id="3923077at2759"/>
<feature type="domain" description="Rhodopsin" evidence="8">
    <location>
        <begin position="26"/>
        <end position="267"/>
    </location>
</feature>
<feature type="compositionally biased region" description="Polar residues" evidence="6">
    <location>
        <begin position="356"/>
        <end position="378"/>
    </location>
</feature>
<comment type="subcellular location">
    <subcellularLocation>
        <location evidence="1">Membrane</location>
        <topology evidence="1">Multi-pass membrane protein</topology>
    </subcellularLocation>
</comment>
<name>A0A6A6W9X5_9PEZI</name>
<dbReference type="InterPro" id="IPR052337">
    <property type="entry name" value="SAT4-like"/>
</dbReference>
<dbReference type="EMBL" id="ML996570">
    <property type="protein sequence ID" value="KAF2758834.1"/>
    <property type="molecule type" value="Genomic_DNA"/>
</dbReference>
<keyword evidence="4 7" id="KW-0472">Membrane</keyword>
<evidence type="ECO:0000259" key="8">
    <source>
        <dbReference type="Pfam" id="PF20684"/>
    </source>
</evidence>
<organism evidence="9 10">
    <name type="scientific">Pseudovirgaria hyperparasitica</name>
    <dbReference type="NCBI Taxonomy" id="470096"/>
    <lineage>
        <taxon>Eukaryota</taxon>
        <taxon>Fungi</taxon>
        <taxon>Dikarya</taxon>
        <taxon>Ascomycota</taxon>
        <taxon>Pezizomycotina</taxon>
        <taxon>Dothideomycetes</taxon>
        <taxon>Dothideomycetes incertae sedis</taxon>
        <taxon>Acrospermales</taxon>
        <taxon>Acrospermaceae</taxon>
        <taxon>Pseudovirgaria</taxon>
    </lineage>
</organism>
<dbReference type="GeneID" id="54487861"/>
<comment type="similarity">
    <text evidence="5">Belongs to the SAT4 family.</text>
</comment>
<feature type="transmembrane region" description="Helical" evidence="7">
    <location>
        <begin position="120"/>
        <end position="141"/>
    </location>
</feature>
<evidence type="ECO:0000256" key="7">
    <source>
        <dbReference type="SAM" id="Phobius"/>
    </source>
</evidence>
<evidence type="ECO:0000313" key="9">
    <source>
        <dbReference type="EMBL" id="KAF2758834.1"/>
    </source>
</evidence>
<proteinExistence type="inferred from homology"/>
<accession>A0A6A6W9X5</accession>
<feature type="transmembrane region" description="Helical" evidence="7">
    <location>
        <begin position="6"/>
        <end position="30"/>
    </location>
</feature>
<feature type="transmembrane region" description="Helical" evidence="7">
    <location>
        <begin position="85"/>
        <end position="108"/>
    </location>
</feature>
<feature type="transmembrane region" description="Helical" evidence="7">
    <location>
        <begin position="42"/>
        <end position="65"/>
    </location>
</feature>
<reference evidence="9" key="1">
    <citation type="journal article" date="2020" name="Stud. Mycol.">
        <title>101 Dothideomycetes genomes: a test case for predicting lifestyles and emergence of pathogens.</title>
        <authorList>
            <person name="Haridas S."/>
            <person name="Albert R."/>
            <person name="Binder M."/>
            <person name="Bloem J."/>
            <person name="Labutti K."/>
            <person name="Salamov A."/>
            <person name="Andreopoulos B."/>
            <person name="Baker S."/>
            <person name="Barry K."/>
            <person name="Bills G."/>
            <person name="Bluhm B."/>
            <person name="Cannon C."/>
            <person name="Castanera R."/>
            <person name="Culley D."/>
            <person name="Daum C."/>
            <person name="Ezra D."/>
            <person name="Gonzalez J."/>
            <person name="Henrissat B."/>
            <person name="Kuo A."/>
            <person name="Liang C."/>
            <person name="Lipzen A."/>
            <person name="Lutzoni F."/>
            <person name="Magnuson J."/>
            <person name="Mondo S."/>
            <person name="Nolan M."/>
            <person name="Ohm R."/>
            <person name="Pangilinan J."/>
            <person name="Park H.-J."/>
            <person name="Ramirez L."/>
            <person name="Alfaro M."/>
            <person name="Sun H."/>
            <person name="Tritt A."/>
            <person name="Yoshinaga Y."/>
            <person name="Zwiers L.-H."/>
            <person name="Turgeon B."/>
            <person name="Goodwin S."/>
            <person name="Spatafora J."/>
            <person name="Crous P."/>
            <person name="Grigoriev I."/>
        </authorList>
    </citation>
    <scope>NUCLEOTIDE SEQUENCE</scope>
    <source>
        <strain evidence="9">CBS 121739</strain>
    </source>
</reference>
<evidence type="ECO:0000256" key="6">
    <source>
        <dbReference type="SAM" id="MobiDB-lite"/>
    </source>
</evidence>
<feature type="transmembrane region" description="Helical" evidence="7">
    <location>
        <begin position="206"/>
        <end position="226"/>
    </location>
</feature>
<feature type="transmembrane region" description="Helical" evidence="7">
    <location>
        <begin position="172"/>
        <end position="194"/>
    </location>
</feature>
<feature type="region of interest" description="Disordered" evidence="6">
    <location>
        <begin position="347"/>
        <end position="378"/>
    </location>
</feature>
<feature type="transmembrane region" description="Helical" evidence="7">
    <location>
        <begin position="242"/>
        <end position="262"/>
    </location>
</feature>
<dbReference type="PANTHER" id="PTHR33048">
    <property type="entry name" value="PTH11-LIKE INTEGRAL MEMBRANE PROTEIN (AFU_ORTHOLOGUE AFUA_5G11245)"/>
    <property type="match status" value="1"/>
</dbReference>
<dbReference type="AlphaFoldDB" id="A0A6A6W9X5"/>
<evidence type="ECO:0000256" key="4">
    <source>
        <dbReference type="ARBA" id="ARBA00023136"/>
    </source>
</evidence>
<dbReference type="PANTHER" id="PTHR33048:SF96">
    <property type="entry name" value="INTEGRAL MEMBRANE PROTEIN"/>
    <property type="match status" value="1"/>
</dbReference>
<keyword evidence="10" id="KW-1185">Reference proteome</keyword>
<evidence type="ECO:0000313" key="10">
    <source>
        <dbReference type="Proteomes" id="UP000799437"/>
    </source>
</evidence>
<protein>
    <recommendedName>
        <fullName evidence="8">Rhodopsin domain-containing protein</fullName>
    </recommendedName>
</protein>
<keyword evidence="2 7" id="KW-0812">Transmembrane</keyword>
<keyword evidence="3 7" id="KW-1133">Transmembrane helix</keyword>